<keyword evidence="1" id="KW-1133">Transmembrane helix</keyword>
<keyword evidence="1" id="KW-0812">Transmembrane</keyword>
<gene>
    <name evidence="2" type="ORF">HPT29_016310</name>
</gene>
<feature type="transmembrane region" description="Helical" evidence="1">
    <location>
        <begin position="40"/>
        <end position="57"/>
    </location>
</feature>
<reference evidence="2" key="1">
    <citation type="submission" date="2022-08" db="EMBL/GenBank/DDBJ databases">
        <title>Microvirga terrae sp. nov., isolated from soil.</title>
        <authorList>
            <person name="Kim K.H."/>
            <person name="Seo Y.L."/>
            <person name="Kim J.M."/>
            <person name="Lee J.K."/>
            <person name="Han D.M."/>
            <person name="Jeon C.O."/>
        </authorList>
    </citation>
    <scope>NUCLEOTIDE SEQUENCE</scope>
    <source>
        <strain evidence="2">R24</strain>
    </source>
</reference>
<name>A0ABY5RM48_9HYPH</name>
<evidence type="ECO:0000256" key="1">
    <source>
        <dbReference type="SAM" id="Phobius"/>
    </source>
</evidence>
<protein>
    <submittedName>
        <fullName evidence="2">Uncharacterized protein</fullName>
    </submittedName>
</protein>
<proteinExistence type="predicted"/>
<dbReference type="Proteomes" id="UP001017257">
    <property type="component" value="Chromosome"/>
</dbReference>
<keyword evidence="1" id="KW-0472">Membrane</keyword>
<dbReference type="EMBL" id="CP102845">
    <property type="protein sequence ID" value="UVF18073.1"/>
    <property type="molecule type" value="Genomic_DNA"/>
</dbReference>
<accession>A0ABY5RM48</accession>
<dbReference type="RefSeq" id="WP_173945330.1">
    <property type="nucleotide sequence ID" value="NZ_CP102845.1"/>
</dbReference>
<evidence type="ECO:0000313" key="2">
    <source>
        <dbReference type="EMBL" id="UVF18073.1"/>
    </source>
</evidence>
<organism evidence="2 3">
    <name type="scientific">Microvirga terrae</name>
    <dbReference type="NCBI Taxonomy" id="2740529"/>
    <lineage>
        <taxon>Bacteria</taxon>
        <taxon>Pseudomonadati</taxon>
        <taxon>Pseudomonadota</taxon>
        <taxon>Alphaproteobacteria</taxon>
        <taxon>Hyphomicrobiales</taxon>
        <taxon>Methylobacteriaceae</taxon>
        <taxon>Microvirga</taxon>
    </lineage>
</organism>
<keyword evidence="3" id="KW-1185">Reference proteome</keyword>
<evidence type="ECO:0000313" key="3">
    <source>
        <dbReference type="Proteomes" id="UP001017257"/>
    </source>
</evidence>
<sequence>MLAYLGALPGAASGCLYELYEALAYDLSEIESFAEILGDITAAMFVGAALFAAVSAIRNRRMASF</sequence>